<dbReference type="GO" id="GO:0010268">
    <property type="term" value="P:brassinosteroid homeostasis"/>
    <property type="evidence" value="ECO:0007669"/>
    <property type="project" value="UniProtKB-ARBA"/>
</dbReference>
<protein>
    <recommendedName>
        <fullName evidence="15">Cytochrome P450 72A15</fullName>
    </recommendedName>
</protein>
<reference evidence="14" key="1">
    <citation type="submission" date="2020-07" db="EMBL/GenBank/DDBJ databases">
        <authorList>
            <person name="Lin J."/>
        </authorList>
    </citation>
    <scope>NUCLEOTIDE SEQUENCE</scope>
</reference>
<accession>A0A6V7PU55</accession>
<dbReference type="PRINTS" id="PR00463">
    <property type="entry name" value="EP450I"/>
</dbReference>
<evidence type="ECO:0000256" key="9">
    <source>
        <dbReference type="ARBA" id="ARBA00023033"/>
    </source>
</evidence>
<feature type="binding site" description="axial binding residue" evidence="11">
    <location>
        <position position="605"/>
    </location>
    <ligand>
        <name>heme</name>
        <dbReference type="ChEBI" id="CHEBI:30413"/>
    </ligand>
    <ligandPart>
        <name>Fe</name>
        <dbReference type="ChEBI" id="CHEBI:18248"/>
    </ligandPart>
</feature>
<dbReference type="InterPro" id="IPR001128">
    <property type="entry name" value="Cyt_P450"/>
</dbReference>
<dbReference type="Gene3D" id="1.10.630.10">
    <property type="entry name" value="Cytochrome P450"/>
    <property type="match status" value="2"/>
</dbReference>
<evidence type="ECO:0000256" key="11">
    <source>
        <dbReference type="PIRSR" id="PIRSR602401-1"/>
    </source>
</evidence>
<name>A0A6V7PU55_ANACO</name>
<dbReference type="InterPro" id="IPR036396">
    <property type="entry name" value="Cyt_P450_sf"/>
</dbReference>
<dbReference type="GO" id="GO:0016705">
    <property type="term" value="F:oxidoreductase activity, acting on paired donors, with incorporation or reduction of molecular oxygen"/>
    <property type="evidence" value="ECO:0007669"/>
    <property type="project" value="InterPro"/>
</dbReference>
<evidence type="ECO:0000256" key="10">
    <source>
        <dbReference type="ARBA" id="ARBA00023136"/>
    </source>
</evidence>
<dbReference type="InterPro" id="IPR017972">
    <property type="entry name" value="Cyt_P450_CS"/>
</dbReference>
<dbReference type="GO" id="GO:0004497">
    <property type="term" value="F:monooxygenase activity"/>
    <property type="evidence" value="ECO:0007669"/>
    <property type="project" value="UniProtKB-KW"/>
</dbReference>
<dbReference type="PROSITE" id="PS00086">
    <property type="entry name" value="CYTOCHROME_P450"/>
    <property type="match status" value="1"/>
</dbReference>
<sequence>MAPAWQARAREEVLRVFGRSKPDYSGLSRLKIVSDDGYIRSLRLYPPATMIARETYKEMKLGDVTYPPGVALILPIVFIHRDPEFWGPDAGEFNPERFAEGISKASRVPGAFIPSAAARGCASAKTSPCWKRSCASRGFCSISRSSFRLLAAGFVVVFLRLLNWLWLRPRRLDRALRAQGLRGTTYRPIYGDAGRMEQLRKERQAKPLPPSHDIIPRVVPLFQEAMREHGKISFIWLGPQPAVTIMDPDLVKEVLSTKFGHFQKPKPHSLERLVITGLLRHEGEKWANHRRIINPAFHLEKLKCMLPAFSACCDELIERWEKLFTAEGGDGEMSLHREVDVWPEFQSFTGDIISRTAFGSSLEQGRRIFQLQNEIGEIVSHTHFPGYRYLPTKTNRRIDKMLEEIDVLMRGMIEQREEAIRKGRSRNTDLLSLLLESNLKESAEQGGSETTMTTEDVIGECRLFYFAGHETTAVLLTWTMVVLSMHPAWQERAREEVLRAFGKSKPDYSGLSRLKIVTMVIYEVLRLYPPVIMIARETYKEMKLGDVTYPPGVELILPIVFIHHDPEFWGPDAGEFNPERFAEGISKASRVPGAFIPFSGGPRVCIGQTFAMLEAKLCLARILQHFSFELSPSYAHAPYQVITLHPQYGAPIIMHRL</sequence>
<evidence type="ECO:0000256" key="12">
    <source>
        <dbReference type="RuleBase" id="RU000461"/>
    </source>
</evidence>
<comment type="cofactor">
    <cofactor evidence="11">
        <name>heme</name>
        <dbReference type="ChEBI" id="CHEBI:30413"/>
    </cofactor>
</comment>
<dbReference type="GO" id="GO:0016020">
    <property type="term" value="C:membrane"/>
    <property type="evidence" value="ECO:0007669"/>
    <property type="project" value="UniProtKB-SubCell"/>
</dbReference>
<keyword evidence="6 13" id="KW-1133">Transmembrane helix</keyword>
<comment type="subcellular location">
    <subcellularLocation>
        <location evidence="1">Membrane</location>
        <topology evidence="1">Single-pass membrane protein</topology>
    </subcellularLocation>
</comment>
<comment type="similarity">
    <text evidence="2 12">Belongs to the cytochrome P450 family.</text>
</comment>
<dbReference type="FunFam" id="1.10.630.10:FF:000029">
    <property type="entry name" value="Cytochrome P450 734A1"/>
    <property type="match status" value="1"/>
</dbReference>
<dbReference type="PANTHER" id="PTHR24282:SF255">
    <property type="entry name" value="CYTOCHROME P450 72A11-RELATED"/>
    <property type="match status" value="1"/>
</dbReference>
<gene>
    <name evidence="14" type="ORF">CB5_LOCUS17496</name>
</gene>
<dbReference type="PRINTS" id="PR00385">
    <property type="entry name" value="P450"/>
</dbReference>
<dbReference type="Pfam" id="PF00067">
    <property type="entry name" value="p450"/>
    <property type="match status" value="2"/>
</dbReference>
<evidence type="ECO:0000313" key="14">
    <source>
        <dbReference type="EMBL" id="CAD1834285.1"/>
    </source>
</evidence>
<evidence type="ECO:0000256" key="6">
    <source>
        <dbReference type="ARBA" id="ARBA00022989"/>
    </source>
</evidence>
<dbReference type="SUPFAM" id="SSF48264">
    <property type="entry name" value="Cytochrome P450"/>
    <property type="match status" value="2"/>
</dbReference>
<dbReference type="AlphaFoldDB" id="A0A6V7PU55"/>
<dbReference type="InterPro" id="IPR050665">
    <property type="entry name" value="Cytochrome_P450_Monooxygen"/>
</dbReference>
<keyword evidence="9 12" id="KW-0503">Monooxygenase</keyword>
<dbReference type="GO" id="GO:0005506">
    <property type="term" value="F:iron ion binding"/>
    <property type="evidence" value="ECO:0007669"/>
    <property type="project" value="InterPro"/>
</dbReference>
<keyword evidence="7 12" id="KW-0560">Oxidoreductase</keyword>
<keyword evidence="5 11" id="KW-0479">Metal-binding</keyword>
<evidence type="ECO:0000256" key="4">
    <source>
        <dbReference type="ARBA" id="ARBA00022692"/>
    </source>
</evidence>
<evidence type="ECO:0000256" key="8">
    <source>
        <dbReference type="ARBA" id="ARBA00023004"/>
    </source>
</evidence>
<evidence type="ECO:0000256" key="13">
    <source>
        <dbReference type="SAM" id="Phobius"/>
    </source>
</evidence>
<proteinExistence type="inferred from homology"/>
<keyword evidence="4 13" id="KW-0812">Transmembrane</keyword>
<keyword evidence="8 11" id="KW-0408">Iron</keyword>
<evidence type="ECO:0000256" key="2">
    <source>
        <dbReference type="ARBA" id="ARBA00010617"/>
    </source>
</evidence>
<dbReference type="InterPro" id="IPR002401">
    <property type="entry name" value="Cyt_P450_E_grp-I"/>
</dbReference>
<dbReference type="EMBL" id="LR862152">
    <property type="protein sequence ID" value="CAD1834285.1"/>
    <property type="molecule type" value="Genomic_DNA"/>
</dbReference>
<evidence type="ECO:0000256" key="5">
    <source>
        <dbReference type="ARBA" id="ARBA00022723"/>
    </source>
</evidence>
<keyword evidence="10 13" id="KW-0472">Membrane</keyword>
<evidence type="ECO:0000256" key="3">
    <source>
        <dbReference type="ARBA" id="ARBA00022617"/>
    </source>
</evidence>
<evidence type="ECO:0000256" key="7">
    <source>
        <dbReference type="ARBA" id="ARBA00023002"/>
    </source>
</evidence>
<evidence type="ECO:0008006" key="15">
    <source>
        <dbReference type="Google" id="ProtNLM"/>
    </source>
</evidence>
<dbReference type="GO" id="GO:0020037">
    <property type="term" value="F:heme binding"/>
    <property type="evidence" value="ECO:0007669"/>
    <property type="project" value="InterPro"/>
</dbReference>
<dbReference type="GO" id="GO:0016131">
    <property type="term" value="P:brassinosteroid metabolic process"/>
    <property type="evidence" value="ECO:0007669"/>
    <property type="project" value="UniProtKB-ARBA"/>
</dbReference>
<dbReference type="PANTHER" id="PTHR24282">
    <property type="entry name" value="CYTOCHROME P450 FAMILY MEMBER"/>
    <property type="match status" value="1"/>
</dbReference>
<keyword evidence="3 11" id="KW-0349">Heme</keyword>
<evidence type="ECO:0000256" key="1">
    <source>
        <dbReference type="ARBA" id="ARBA00004167"/>
    </source>
</evidence>
<organism evidence="14">
    <name type="scientific">Ananas comosus var. bracteatus</name>
    <name type="common">red pineapple</name>
    <dbReference type="NCBI Taxonomy" id="296719"/>
    <lineage>
        <taxon>Eukaryota</taxon>
        <taxon>Viridiplantae</taxon>
        <taxon>Streptophyta</taxon>
        <taxon>Embryophyta</taxon>
        <taxon>Tracheophyta</taxon>
        <taxon>Spermatophyta</taxon>
        <taxon>Magnoliopsida</taxon>
        <taxon>Liliopsida</taxon>
        <taxon>Poales</taxon>
        <taxon>Bromeliaceae</taxon>
        <taxon>Bromelioideae</taxon>
        <taxon>Ananas</taxon>
    </lineage>
</organism>
<feature type="transmembrane region" description="Helical" evidence="13">
    <location>
        <begin position="147"/>
        <end position="167"/>
    </location>
</feature>